<name>A0A0A9IM89_ARUDO</name>
<sequence length="63" mass="7410">MVHGVRRRGAAPAGGGPGLRRGAVHSEGRFLRQLLHVPWRHQFRPDCWRPVHRHELRLRCPYR</sequence>
<accession>A0A0A9IM89</accession>
<protein>
    <submittedName>
        <fullName evidence="1">Uncharacterized protein</fullName>
    </submittedName>
</protein>
<dbReference type="AlphaFoldDB" id="A0A0A9IM89"/>
<dbReference type="EMBL" id="GBRH01243902">
    <property type="protein sequence ID" value="JAD53993.1"/>
    <property type="molecule type" value="Transcribed_RNA"/>
</dbReference>
<organism evidence="1">
    <name type="scientific">Arundo donax</name>
    <name type="common">Giant reed</name>
    <name type="synonym">Donax arundinaceus</name>
    <dbReference type="NCBI Taxonomy" id="35708"/>
    <lineage>
        <taxon>Eukaryota</taxon>
        <taxon>Viridiplantae</taxon>
        <taxon>Streptophyta</taxon>
        <taxon>Embryophyta</taxon>
        <taxon>Tracheophyta</taxon>
        <taxon>Spermatophyta</taxon>
        <taxon>Magnoliopsida</taxon>
        <taxon>Liliopsida</taxon>
        <taxon>Poales</taxon>
        <taxon>Poaceae</taxon>
        <taxon>PACMAD clade</taxon>
        <taxon>Arundinoideae</taxon>
        <taxon>Arundineae</taxon>
        <taxon>Arundo</taxon>
    </lineage>
</organism>
<evidence type="ECO:0000313" key="1">
    <source>
        <dbReference type="EMBL" id="JAD53993.1"/>
    </source>
</evidence>
<reference evidence="1" key="1">
    <citation type="submission" date="2014-09" db="EMBL/GenBank/DDBJ databases">
        <authorList>
            <person name="Magalhaes I.L.F."/>
            <person name="Oliveira U."/>
            <person name="Santos F.R."/>
            <person name="Vidigal T.H.D.A."/>
            <person name="Brescovit A.D."/>
            <person name="Santos A.J."/>
        </authorList>
    </citation>
    <scope>NUCLEOTIDE SEQUENCE</scope>
    <source>
        <tissue evidence="1">Shoot tissue taken approximately 20 cm above the soil surface</tissue>
    </source>
</reference>
<reference evidence="1" key="2">
    <citation type="journal article" date="2015" name="Data Brief">
        <title>Shoot transcriptome of the giant reed, Arundo donax.</title>
        <authorList>
            <person name="Barrero R.A."/>
            <person name="Guerrero F.D."/>
            <person name="Moolhuijzen P."/>
            <person name="Goolsby J.A."/>
            <person name="Tidwell J."/>
            <person name="Bellgard S.E."/>
            <person name="Bellgard M.I."/>
        </authorList>
    </citation>
    <scope>NUCLEOTIDE SEQUENCE</scope>
    <source>
        <tissue evidence="1">Shoot tissue taken approximately 20 cm above the soil surface</tissue>
    </source>
</reference>
<proteinExistence type="predicted"/>